<sequence>MNISISWSTVNRYLVTLLISGTLTTLVFCSFYVEHFTNEKELRRESLLNKATNIADWLDQNFSAINLVLLELESTQSSCSEDSLFQIRSALFTLPQIVEIGFVDHHGTLLCTSWEKIRPQIKVAKPEKVFGLRFLGPLIVEFMQQPAFVLARTTSDFGEVNALLRISWLQNQLLGYTSTHGYTAIIDNTSGVPITLEGEYSLPLRSALIHFPLSSSTIREGTFDNGKEHVVAIRPLLTLPNLSIAISERSDILYRGVDEIPMAWYSSAFGLFLLLYLLSWQVQRYLINPTQQLKKAVYNKEFFSVFQPLVDSKTRCLIGVEALVRWQHPTDGIKPPAMFLPHAEQSGLLKKMTSQQLEQCRRDLAPFIEECPQFTVHINIAACHLLDKDCLNELISFRETIPGLVLEVTENSMLALDSDKIQQALKRLDAANIPIAIDDFGTGYCGLSYLRSLPVSILKADKSFISSMSTDSVNADVLHTILKLAKTLNLTTVAEGVETQQQWQQLTEMDVDIQQGWLHGRPMTAEALQTLFTLGGQRRSQ</sequence>
<dbReference type="InterPro" id="IPR050706">
    <property type="entry name" value="Cyclic-di-GMP_PDE-like"/>
</dbReference>
<reference evidence="3 4" key="1">
    <citation type="journal article" date="2019" name="Biochem. Eng. J.">
        <title>Metabolic engineering of the marine bacteria Neptunomonas concharum for the production of acetoin and meso-2,3-butanediol from acetate.</title>
        <authorList>
            <person name="Li W."/>
            <person name="Pu N."/>
            <person name="Liu C.-X."/>
            <person name="Yuan Q.-P."/>
            <person name="Li Z.-J."/>
        </authorList>
    </citation>
    <scope>NUCLEOTIDE SEQUENCE [LARGE SCALE GENOMIC DNA]</scope>
    <source>
        <strain evidence="3 4">JCM17730</strain>
    </source>
</reference>
<dbReference type="OrthoDB" id="1673646at2"/>
<dbReference type="InterPro" id="IPR001633">
    <property type="entry name" value="EAL_dom"/>
</dbReference>
<keyword evidence="4" id="KW-1185">Reference proteome</keyword>
<dbReference type="EMBL" id="CP043869">
    <property type="protein sequence ID" value="QEQ95369.1"/>
    <property type="molecule type" value="Genomic_DNA"/>
</dbReference>
<dbReference type="KEGG" id="ncu:F0U83_00875"/>
<dbReference type="RefSeq" id="WP_138986072.1">
    <property type="nucleotide sequence ID" value="NZ_CP043869.1"/>
</dbReference>
<dbReference type="Proteomes" id="UP000324760">
    <property type="component" value="Chromosome"/>
</dbReference>
<dbReference type="PANTHER" id="PTHR33121:SF79">
    <property type="entry name" value="CYCLIC DI-GMP PHOSPHODIESTERASE PDED-RELATED"/>
    <property type="match status" value="1"/>
</dbReference>
<dbReference type="GO" id="GO:0071111">
    <property type="term" value="F:cyclic-guanylate-specific phosphodiesterase activity"/>
    <property type="evidence" value="ECO:0007669"/>
    <property type="project" value="InterPro"/>
</dbReference>
<dbReference type="SMART" id="SM00052">
    <property type="entry name" value="EAL"/>
    <property type="match status" value="1"/>
</dbReference>
<accession>A0A5P1R6M9</accession>
<protein>
    <submittedName>
        <fullName evidence="3">EAL domain-containing protein</fullName>
    </submittedName>
</protein>
<evidence type="ECO:0000259" key="2">
    <source>
        <dbReference type="PROSITE" id="PS50883"/>
    </source>
</evidence>
<evidence type="ECO:0000256" key="1">
    <source>
        <dbReference type="SAM" id="Phobius"/>
    </source>
</evidence>
<keyword evidence="1" id="KW-1133">Transmembrane helix</keyword>
<gene>
    <name evidence="3" type="ORF">F0U83_00875</name>
</gene>
<dbReference type="PANTHER" id="PTHR33121">
    <property type="entry name" value="CYCLIC DI-GMP PHOSPHODIESTERASE PDEF"/>
    <property type="match status" value="1"/>
</dbReference>
<evidence type="ECO:0000313" key="3">
    <source>
        <dbReference type="EMBL" id="QEQ95369.1"/>
    </source>
</evidence>
<dbReference type="AlphaFoldDB" id="A0A5P1R6M9"/>
<keyword evidence="1" id="KW-0472">Membrane</keyword>
<dbReference type="Pfam" id="PF00563">
    <property type="entry name" value="EAL"/>
    <property type="match status" value="1"/>
</dbReference>
<dbReference type="CDD" id="cd01948">
    <property type="entry name" value="EAL"/>
    <property type="match status" value="1"/>
</dbReference>
<proteinExistence type="predicted"/>
<organism evidence="3 4">
    <name type="scientific">Neptunomonas concharum</name>
    <dbReference type="NCBI Taxonomy" id="1031538"/>
    <lineage>
        <taxon>Bacteria</taxon>
        <taxon>Pseudomonadati</taxon>
        <taxon>Pseudomonadota</taxon>
        <taxon>Gammaproteobacteria</taxon>
        <taxon>Oceanospirillales</taxon>
        <taxon>Oceanospirillaceae</taxon>
        <taxon>Neptunomonas</taxon>
    </lineage>
</organism>
<dbReference type="PROSITE" id="PS50883">
    <property type="entry name" value="EAL"/>
    <property type="match status" value="1"/>
</dbReference>
<dbReference type="InterPro" id="IPR035919">
    <property type="entry name" value="EAL_sf"/>
</dbReference>
<evidence type="ECO:0000313" key="4">
    <source>
        <dbReference type="Proteomes" id="UP000324760"/>
    </source>
</evidence>
<feature type="domain" description="EAL" evidence="2">
    <location>
        <begin position="286"/>
        <end position="536"/>
    </location>
</feature>
<keyword evidence="1" id="KW-0812">Transmembrane</keyword>
<name>A0A5P1R6M9_9GAMM</name>
<dbReference type="SUPFAM" id="SSF141868">
    <property type="entry name" value="EAL domain-like"/>
    <property type="match status" value="1"/>
</dbReference>
<dbReference type="Gene3D" id="3.20.20.450">
    <property type="entry name" value="EAL domain"/>
    <property type="match status" value="1"/>
</dbReference>
<feature type="transmembrane region" description="Helical" evidence="1">
    <location>
        <begin position="12"/>
        <end position="33"/>
    </location>
</feature>